<evidence type="ECO:0000256" key="1">
    <source>
        <dbReference type="ARBA" id="ARBA00004651"/>
    </source>
</evidence>
<reference evidence="7 8" key="1">
    <citation type="submission" date="2018-06" db="EMBL/GenBank/DDBJ databases">
        <title>Genomic Encyclopedia of Type Strains, Phase III (KMG-III): the genomes of soil and plant-associated and newly described type strains.</title>
        <authorList>
            <person name="Whitman W."/>
        </authorList>
    </citation>
    <scope>NUCLEOTIDE SEQUENCE [LARGE SCALE GENOMIC DNA]</scope>
    <source>
        <strain evidence="7 8">CGMCC 1.15366</strain>
    </source>
</reference>
<feature type="transmembrane region" description="Helical" evidence="6">
    <location>
        <begin position="111"/>
        <end position="131"/>
    </location>
</feature>
<protein>
    <submittedName>
        <fullName evidence="7">Uncharacterized membrane protein (DUF373 family)</fullName>
    </submittedName>
</protein>
<proteinExistence type="predicted"/>
<dbReference type="RefSeq" id="WP_241974135.1">
    <property type="nucleotide sequence ID" value="NZ_PIPK01000013.1"/>
</dbReference>
<dbReference type="Pfam" id="PF06146">
    <property type="entry name" value="PsiE"/>
    <property type="match status" value="1"/>
</dbReference>
<evidence type="ECO:0000256" key="4">
    <source>
        <dbReference type="ARBA" id="ARBA00022989"/>
    </source>
</evidence>
<organism evidence="7 8">
    <name type="scientific">Aliidiomarina maris</name>
    <dbReference type="NCBI Taxonomy" id="531312"/>
    <lineage>
        <taxon>Bacteria</taxon>
        <taxon>Pseudomonadati</taxon>
        <taxon>Pseudomonadota</taxon>
        <taxon>Gammaproteobacteria</taxon>
        <taxon>Alteromonadales</taxon>
        <taxon>Idiomarinaceae</taxon>
        <taxon>Aliidiomarina</taxon>
    </lineage>
</organism>
<keyword evidence="4 6" id="KW-1133">Transmembrane helix</keyword>
<evidence type="ECO:0000256" key="5">
    <source>
        <dbReference type="ARBA" id="ARBA00023136"/>
    </source>
</evidence>
<evidence type="ECO:0000313" key="8">
    <source>
        <dbReference type="Proteomes" id="UP000249203"/>
    </source>
</evidence>
<evidence type="ECO:0000256" key="3">
    <source>
        <dbReference type="ARBA" id="ARBA00022692"/>
    </source>
</evidence>
<keyword evidence="5 6" id="KW-0472">Membrane</keyword>
<feature type="transmembrane region" description="Helical" evidence="6">
    <location>
        <begin position="137"/>
        <end position="156"/>
    </location>
</feature>
<accession>A0A327WSM0</accession>
<dbReference type="GO" id="GO:0005886">
    <property type="term" value="C:plasma membrane"/>
    <property type="evidence" value="ECO:0007669"/>
    <property type="project" value="UniProtKB-SubCell"/>
</dbReference>
<keyword evidence="3 6" id="KW-0812">Transmembrane</keyword>
<dbReference type="EMBL" id="QLMD01000013">
    <property type="protein sequence ID" value="RAJ94880.1"/>
    <property type="molecule type" value="Genomic_DNA"/>
</dbReference>
<feature type="transmembrane region" description="Helical" evidence="6">
    <location>
        <begin position="84"/>
        <end position="104"/>
    </location>
</feature>
<name>A0A327WSM0_9GAMM</name>
<dbReference type="InterPro" id="IPR020948">
    <property type="entry name" value="P_starv_induced_PsiE-like"/>
</dbReference>
<gene>
    <name evidence="7" type="ORF">B0I24_11334</name>
</gene>
<evidence type="ECO:0000313" key="7">
    <source>
        <dbReference type="EMBL" id="RAJ94880.1"/>
    </source>
</evidence>
<comment type="caution">
    <text evidence="7">The sequence shown here is derived from an EMBL/GenBank/DDBJ whole genome shotgun (WGS) entry which is preliminary data.</text>
</comment>
<dbReference type="Proteomes" id="UP000249203">
    <property type="component" value="Unassembled WGS sequence"/>
</dbReference>
<feature type="transmembrane region" description="Helical" evidence="6">
    <location>
        <begin position="43"/>
        <end position="64"/>
    </location>
</feature>
<evidence type="ECO:0000256" key="2">
    <source>
        <dbReference type="ARBA" id="ARBA00022475"/>
    </source>
</evidence>
<comment type="subcellular location">
    <subcellularLocation>
        <location evidence="1">Cell membrane</location>
        <topology evidence="1">Multi-pass membrane protein</topology>
    </subcellularLocation>
</comment>
<dbReference type="AlphaFoldDB" id="A0A327WSM0"/>
<sequence length="173" mass="19656">MVKHRIQHEENTNERIIHDQLPEHHDDKTINFLHHVIRWSVKFLSCLMVLVIIWGTIDVVFVIIEKVFEEPRFLIGVSDMFSLFSSFMVVLIAIEIFINIRLYLGTSTLPVQLVVATALMAIARKVIVLDVEAVDAAYLAAMGLVIIALGVTYWLLARRTHHSGKKSAQEPAD</sequence>
<keyword evidence="2" id="KW-1003">Cell membrane</keyword>
<evidence type="ECO:0000256" key="6">
    <source>
        <dbReference type="SAM" id="Phobius"/>
    </source>
</evidence>